<dbReference type="OrthoDB" id="512647at2"/>
<reference evidence="1 2" key="1">
    <citation type="submission" date="2017-06" db="EMBL/GenBank/DDBJ databases">
        <title>Draft genome sequence of anaerobic fermentative bacterium Anaeromicrobium sediminis DY2726D isolated from West Pacific Ocean sediments.</title>
        <authorList>
            <person name="Zeng X."/>
        </authorList>
    </citation>
    <scope>NUCLEOTIDE SEQUENCE [LARGE SCALE GENOMIC DNA]</scope>
    <source>
        <strain evidence="1 2">DY2726D</strain>
    </source>
</reference>
<dbReference type="RefSeq" id="WP_095130873.1">
    <property type="nucleotide sequence ID" value="NZ_NIBG01000002.1"/>
</dbReference>
<keyword evidence="2" id="KW-1185">Reference proteome</keyword>
<evidence type="ECO:0000313" key="1">
    <source>
        <dbReference type="EMBL" id="PAB60535.1"/>
    </source>
</evidence>
<dbReference type="AlphaFoldDB" id="A0A267MNT3"/>
<dbReference type="InterPro" id="IPR038472">
    <property type="entry name" value="DndE_sf"/>
</dbReference>
<dbReference type="REBASE" id="259527">
    <property type="entry name" value="M.Ase2726DndEP"/>
</dbReference>
<sequence length="131" mass="15345">MGFRLKTSKETKEIFEKLDNSINLKPFALCKVAMSLSLKNPSDVKDYSNDINGLELNRQTITAEHDIMFKVLMENHAKKHLSDDDYFPKYTKWHIDRGAKMLESKIKYYGNLEQFIKNMISGDDKDYDLSR</sequence>
<accession>A0A267MNT3</accession>
<evidence type="ECO:0000313" key="2">
    <source>
        <dbReference type="Proteomes" id="UP000216024"/>
    </source>
</evidence>
<organism evidence="1 2">
    <name type="scientific">Anaeromicrobium sediminis</name>
    <dbReference type="NCBI Taxonomy" id="1478221"/>
    <lineage>
        <taxon>Bacteria</taxon>
        <taxon>Bacillati</taxon>
        <taxon>Bacillota</taxon>
        <taxon>Clostridia</taxon>
        <taxon>Peptostreptococcales</taxon>
        <taxon>Thermotaleaceae</taxon>
        <taxon>Anaeromicrobium</taxon>
    </lineage>
</organism>
<dbReference type="InterPro" id="IPR014969">
    <property type="entry name" value="DNA_S_DndE"/>
</dbReference>
<comment type="caution">
    <text evidence="1">The sequence shown here is derived from an EMBL/GenBank/DDBJ whole genome shotgun (WGS) entry which is preliminary data.</text>
</comment>
<protein>
    <submittedName>
        <fullName evidence="1">DNA sulfur modification protein DndE</fullName>
    </submittedName>
</protein>
<dbReference type="EMBL" id="NIBG01000002">
    <property type="protein sequence ID" value="PAB60535.1"/>
    <property type="molecule type" value="Genomic_DNA"/>
</dbReference>
<dbReference type="Gene3D" id="1.10.1220.160">
    <property type="entry name" value="DNA sulphur modification protein DndE"/>
    <property type="match status" value="1"/>
</dbReference>
<dbReference type="Pfam" id="PF08870">
    <property type="entry name" value="DndE"/>
    <property type="match status" value="1"/>
</dbReference>
<dbReference type="Proteomes" id="UP000216024">
    <property type="component" value="Unassembled WGS sequence"/>
</dbReference>
<proteinExistence type="predicted"/>
<gene>
    <name evidence="1" type="ORF">CCE28_03050</name>
</gene>
<name>A0A267MNT3_9FIRM</name>